<dbReference type="PROSITE" id="PS50941">
    <property type="entry name" value="CHIT_BIND_I_2"/>
    <property type="match status" value="1"/>
</dbReference>
<dbReference type="Pfam" id="PF00187">
    <property type="entry name" value="Chitin_bind_1"/>
    <property type="match status" value="1"/>
</dbReference>
<dbReference type="GO" id="GO:0006508">
    <property type="term" value="P:proteolysis"/>
    <property type="evidence" value="ECO:0007669"/>
    <property type="project" value="InterPro"/>
</dbReference>
<feature type="disulfide bond" evidence="2">
    <location>
        <begin position="475"/>
        <end position="489"/>
    </location>
</feature>
<dbReference type="InterPro" id="IPR036861">
    <property type="entry name" value="Endochitinase-like_sf"/>
</dbReference>
<dbReference type="AlphaFoldDB" id="A0A1Y1VLP5"/>
<evidence type="ECO:0000313" key="5">
    <source>
        <dbReference type="Proteomes" id="UP000193719"/>
    </source>
</evidence>
<dbReference type="InterPro" id="IPR036852">
    <property type="entry name" value="Peptidase_S8/S53_dom_sf"/>
</dbReference>
<keyword evidence="1 2" id="KW-0147">Chitin-binding</keyword>
<reference evidence="4 5" key="2">
    <citation type="submission" date="2016-08" db="EMBL/GenBank/DDBJ databases">
        <title>Pervasive Adenine N6-methylation of Active Genes in Fungi.</title>
        <authorList>
            <consortium name="DOE Joint Genome Institute"/>
            <person name="Mondo S.J."/>
            <person name="Dannebaum R.O."/>
            <person name="Kuo R.C."/>
            <person name="Labutti K."/>
            <person name="Haridas S."/>
            <person name="Kuo A."/>
            <person name="Salamov A."/>
            <person name="Ahrendt S.R."/>
            <person name="Lipzen A."/>
            <person name="Sullivan W."/>
            <person name="Andreopoulos W.B."/>
            <person name="Clum A."/>
            <person name="Lindquist E."/>
            <person name="Daum C."/>
            <person name="Ramamoorthy G.K."/>
            <person name="Gryganskyi A."/>
            <person name="Culley D."/>
            <person name="Magnuson J.K."/>
            <person name="James T.Y."/>
            <person name="O'Malley M.A."/>
            <person name="Stajich J.E."/>
            <person name="Spatafora J.W."/>
            <person name="Visel A."/>
            <person name="Grigoriev I.V."/>
        </authorList>
    </citation>
    <scope>NUCLEOTIDE SEQUENCE [LARGE SCALE GENOMIC DNA]</scope>
    <source>
        <strain evidence="5">finn</strain>
    </source>
</reference>
<dbReference type="SMART" id="SM00270">
    <property type="entry name" value="ChtBD1"/>
    <property type="match status" value="1"/>
</dbReference>
<name>A0A1Y1VLP5_9FUNG</name>
<accession>A0A1Y1VLP5</accession>
<evidence type="ECO:0000256" key="1">
    <source>
        <dbReference type="ARBA" id="ARBA00022669"/>
    </source>
</evidence>
<dbReference type="STRING" id="1754191.A0A1Y1VLP5"/>
<proteinExistence type="predicted"/>
<keyword evidence="5" id="KW-1185">Reference proteome</keyword>
<dbReference type="InterPro" id="IPR001002">
    <property type="entry name" value="Chitin-bd_1"/>
</dbReference>
<dbReference type="EMBL" id="MCFH01000004">
    <property type="protein sequence ID" value="ORX58407.1"/>
    <property type="molecule type" value="Genomic_DNA"/>
</dbReference>
<evidence type="ECO:0000256" key="2">
    <source>
        <dbReference type="PROSITE-ProRule" id="PRU00261"/>
    </source>
</evidence>
<dbReference type="CDD" id="cd00035">
    <property type="entry name" value="ChtBD1"/>
    <property type="match status" value="1"/>
</dbReference>
<protein>
    <recommendedName>
        <fullName evidence="3">Chitin-binding type-1 domain-containing protein</fullName>
    </recommendedName>
</protein>
<reference evidence="4 5" key="1">
    <citation type="submission" date="2016-08" db="EMBL/GenBank/DDBJ databases">
        <title>Genomes of anaerobic fungi encode conserved fungal cellulosomes for biomass hydrolysis.</title>
        <authorList>
            <consortium name="DOE Joint Genome Institute"/>
            <person name="Haitjema C.H."/>
            <person name="Gilmore S.P."/>
            <person name="Henske J.K."/>
            <person name="Solomon K.V."/>
            <person name="De Groot R."/>
            <person name="Kuo A."/>
            <person name="Mondo S.J."/>
            <person name="Salamov A.A."/>
            <person name="Labutti K."/>
            <person name="Zhao Z."/>
            <person name="Chiniquy J."/>
            <person name="Barry K."/>
            <person name="Brewer H.M."/>
            <person name="Purvine S.O."/>
            <person name="Wright A.T."/>
            <person name="Boxma B."/>
            <person name="Van Alen T."/>
            <person name="Hackstein J.H."/>
            <person name="Baker S.E."/>
            <person name="Grigoriev I.V."/>
            <person name="O'Malley M.A."/>
        </authorList>
    </citation>
    <scope>NUCLEOTIDE SEQUENCE [LARGE SCALE GENOMIC DNA]</scope>
    <source>
        <strain evidence="5">finn</strain>
    </source>
</reference>
<sequence>MTLFHCAFASYYNINDIKNETHWKEVSVRENAPKYLSLISQGLYDKDLVHKYDTNYYYPSSAGEDVDVIFINSDFDFRGYEFSNVDEREAKCIAEVKDDEVVKIDTPYCGSNKIYRGRPATYVVGGIEQGVASRANLYGILVPIDEETLEYKKYDVFRALEYINDNLIRPHKTIIHLPTKLFENEVYDFYRIFGDIFYSISKKGGIIVYQDHGDGCGILMNRNSMAVLAGSNYICVGGISSDYNIKKYDSKLYLRVNPNIYALNDINLYEYIDDEKYNIFFQFSSSSITTGVIATILSENPDNQFNTYSMEQYLMDTGEKINYGLNYNLVNNGKHIVYSPDNIYYGCGISAGNLPCTTTTTTTTENPTDIITITTTIEKPITTTTTTTTTTTSTTTTTTKKTTTRTTTKKSTKKTTTTTTTKKSTKKTTTTTKKSTKKTTTTTKKSTTTSSKNVPTSTVTGKCGSGYGACKSGYCCSKYGYCGTSSEYCKSGCQPKYGLCK</sequence>
<dbReference type="SUPFAM" id="SSF57016">
    <property type="entry name" value="Plant lectins/antimicrobial peptides"/>
    <property type="match status" value="1"/>
</dbReference>
<dbReference type="OrthoDB" id="206201at2759"/>
<feature type="domain" description="Chitin-binding type-1" evidence="3">
    <location>
        <begin position="460"/>
        <end position="501"/>
    </location>
</feature>
<keyword evidence="2" id="KW-1015">Disulfide bond</keyword>
<dbReference type="Gene3D" id="3.30.60.10">
    <property type="entry name" value="Endochitinase-like"/>
    <property type="match status" value="1"/>
</dbReference>
<feature type="disulfide bond" evidence="2">
    <location>
        <begin position="470"/>
        <end position="482"/>
    </location>
</feature>
<dbReference type="SUPFAM" id="SSF52743">
    <property type="entry name" value="Subtilisin-like"/>
    <property type="match status" value="1"/>
</dbReference>
<evidence type="ECO:0000259" key="3">
    <source>
        <dbReference type="PROSITE" id="PS50941"/>
    </source>
</evidence>
<dbReference type="GO" id="GO:0004252">
    <property type="term" value="F:serine-type endopeptidase activity"/>
    <property type="evidence" value="ECO:0007669"/>
    <property type="project" value="InterPro"/>
</dbReference>
<dbReference type="Proteomes" id="UP000193719">
    <property type="component" value="Unassembled WGS sequence"/>
</dbReference>
<comment type="caution">
    <text evidence="4">The sequence shown here is derived from an EMBL/GenBank/DDBJ whole genome shotgun (WGS) entry which is preliminary data.</text>
</comment>
<comment type="caution">
    <text evidence="2">Lacks conserved residue(s) required for the propagation of feature annotation.</text>
</comment>
<evidence type="ECO:0000313" key="4">
    <source>
        <dbReference type="EMBL" id="ORX58407.1"/>
    </source>
</evidence>
<dbReference type="InterPro" id="IPR018371">
    <property type="entry name" value="Chitin-binding_1_CS"/>
</dbReference>
<dbReference type="GO" id="GO:0008061">
    <property type="term" value="F:chitin binding"/>
    <property type="evidence" value="ECO:0007669"/>
    <property type="project" value="UniProtKB-UniRule"/>
</dbReference>
<dbReference type="PROSITE" id="PS00026">
    <property type="entry name" value="CHIT_BIND_I_1"/>
    <property type="match status" value="1"/>
</dbReference>
<organism evidence="4 5">
    <name type="scientific">Piromyces finnis</name>
    <dbReference type="NCBI Taxonomy" id="1754191"/>
    <lineage>
        <taxon>Eukaryota</taxon>
        <taxon>Fungi</taxon>
        <taxon>Fungi incertae sedis</taxon>
        <taxon>Chytridiomycota</taxon>
        <taxon>Chytridiomycota incertae sedis</taxon>
        <taxon>Neocallimastigomycetes</taxon>
        <taxon>Neocallimastigales</taxon>
        <taxon>Neocallimastigaceae</taxon>
        <taxon>Piromyces</taxon>
    </lineage>
</organism>
<gene>
    <name evidence="4" type="ORF">BCR36DRAFT_580033</name>
</gene>